<dbReference type="OrthoDB" id="443318at2759"/>
<dbReference type="InParanoid" id="A0A507BN62"/>
<feature type="compositionally biased region" description="Pro residues" evidence="6">
    <location>
        <begin position="582"/>
        <end position="592"/>
    </location>
</feature>
<evidence type="ECO:0000256" key="6">
    <source>
        <dbReference type="SAM" id="MobiDB-lite"/>
    </source>
</evidence>
<keyword evidence="2" id="KW-0121">Carboxypeptidase</keyword>
<evidence type="ECO:0000256" key="3">
    <source>
        <dbReference type="ARBA" id="ARBA00022670"/>
    </source>
</evidence>
<keyword evidence="7" id="KW-0812">Transmembrane</keyword>
<dbReference type="PANTHER" id="PTHR11802:SF479">
    <property type="entry name" value="CARBOXYPEPTIDASE"/>
    <property type="match status" value="1"/>
</dbReference>
<evidence type="ECO:0000256" key="2">
    <source>
        <dbReference type="ARBA" id="ARBA00022645"/>
    </source>
</evidence>
<dbReference type="Gene3D" id="3.40.50.1820">
    <property type="entry name" value="alpha/beta hydrolase"/>
    <property type="match status" value="1"/>
</dbReference>
<evidence type="ECO:0000256" key="4">
    <source>
        <dbReference type="ARBA" id="ARBA00022801"/>
    </source>
</evidence>
<dbReference type="GO" id="GO:0006508">
    <property type="term" value="P:proteolysis"/>
    <property type="evidence" value="ECO:0007669"/>
    <property type="project" value="UniProtKB-KW"/>
</dbReference>
<organism evidence="8 9">
    <name type="scientific">Thyridium curvatum</name>
    <dbReference type="NCBI Taxonomy" id="1093900"/>
    <lineage>
        <taxon>Eukaryota</taxon>
        <taxon>Fungi</taxon>
        <taxon>Dikarya</taxon>
        <taxon>Ascomycota</taxon>
        <taxon>Pezizomycotina</taxon>
        <taxon>Sordariomycetes</taxon>
        <taxon>Sordariomycetidae</taxon>
        <taxon>Thyridiales</taxon>
        <taxon>Thyridiaceae</taxon>
        <taxon>Thyridium</taxon>
    </lineage>
</organism>
<dbReference type="GO" id="GO:0004185">
    <property type="term" value="F:serine-type carboxypeptidase activity"/>
    <property type="evidence" value="ECO:0007669"/>
    <property type="project" value="InterPro"/>
</dbReference>
<keyword evidence="4" id="KW-0378">Hydrolase</keyword>
<comment type="caution">
    <text evidence="8">The sequence shown here is derived from an EMBL/GenBank/DDBJ whole genome shotgun (WGS) entry which is preliminary data.</text>
</comment>
<dbReference type="EMBL" id="SKBQ01000011">
    <property type="protein sequence ID" value="TPX18228.1"/>
    <property type="molecule type" value="Genomic_DNA"/>
</dbReference>
<sequence length="592" mass="64123">MTDMIQRGRLSSRVDTNLSHLQKTHSDTKMAFRWWILWLLFASTSAAVFGACRGDSEATGRPTRHPWLKSQNEKSSFLTNKTRKFRVNGTGVPGVDFDVGESYAGLLPVSEQDNADQLYFWFYPSANPTANKEIVIWLSGGPGCSSTGELLRGNGPISWLPGTSRPLANAWSWHRLTNVVWIDQPVGAGFSKGQATARHETDVATQFMGFWRNFANTFALHGYKIYITGSSYSGMYGPFIASAMLDARDKNYFDLTGLQIFDGLFSTPQLASNIPIADFTETWSSLLALNDSVEHFVRSQAENCGYSEYLRRYLVFPPTEHQPATLPGIQPDGALAPGCDIGHPVVAAAQASNPCFSIYDITKHCPLPFDPLGFNDDIPYAPDRGADPVYLNRGDVKAAINAPVDVDWAFCSRTSVFVGGVDGSLAGVGSRDVLATVIDRTRNVIIGHGMRDLALPANGSLLVIQNMTWGGKLGFQARPSGALYVPYHHHDSTDDHANLAEAGVVGTSHSERGLTYMAVAGAGHFLGMDAPAVAYRSLEVLLGRVENLKSKVPFTTDRAATPQPPGAIGRGTVEVGARAQRPSPPGLVSPEV</sequence>
<keyword evidence="9" id="KW-1185">Reference proteome</keyword>
<feature type="region of interest" description="Disordered" evidence="6">
    <location>
        <begin position="555"/>
        <end position="592"/>
    </location>
</feature>
<accession>A0A507BN62</accession>
<dbReference type="GeneID" id="41970184"/>
<keyword evidence="5" id="KW-0325">Glycoprotein</keyword>
<evidence type="ECO:0000256" key="7">
    <source>
        <dbReference type="SAM" id="Phobius"/>
    </source>
</evidence>
<dbReference type="InterPro" id="IPR029058">
    <property type="entry name" value="AB_hydrolase_fold"/>
</dbReference>
<protein>
    <recommendedName>
        <fullName evidence="10">Serine carboxypeptidase</fullName>
    </recommendedName>
</protein>
<evidence type="ECO:0008006" key="10">
    <source>
        <dbReference type="Google" id="ProtNLM"/>
    </source>
</evidence>
<feature type="transmembrane region" description="Helical" evidence="7">
    <location>
        <begin position="32"/>
        <end position="51"/>
    </location>
</feature>
<keyword evidence="7" id="KW-0472">Membrane</keyword>
<reference evidence="8 9" key="1">
    <citation type="submission" date="2019-06" db="EMBL/GenBank/DDBJ databases">
        <title>Draft genome sequence of the filamentous fungus Phialemoniopsis curvata isolated from diesel fuel.</title>
        <authorList>
            <person name="Varaljay V.A."/>
            <person name="Lyon W.J."/>
            <person name="Crouch A.L."/>
            <person name="Drake C.E."/>
            <person name="Hollomon J.M."/>
            <person name="Nadeau L.J."/>
            <person name="Nunn H.S."/>
            <person name="Stevenson B.S."/>
            <person name="Bojanowski C.L."/>
            <person name="Crookes-Goodson W.J."/>
        </authorList>
    </citation>
    <scope>NUCLEOTIDE SEQUENCE [LARGE SCALE GENOMIC DNA]</scope>
    <source>
        <strain evidence="8 9">D216</strain>
    </source>
</reference>
<dbReference type="RefSeq" id="XP_030999939.1">
    <property type="nucleotide sequence ID" value="XM_031136959.1"/>
</dbReference>
<keyword evidence="3" id="KW-0645">Protease</keyword>
<dbReference type="Pfam" id="PF00450">
    <property type="entry name" value="Peptidase_S10"/>
    <property type="match status" value="1"/>
</dbReference>
<comment type="similarity">
    <text evidence="1">Belongs to the peptidase S10 family.</text>
</comment>
<gene>
    <name evidence="8" type="ORF">E0L32_002737</name>
</gene>
<dbReference type="STRING" id="1093900.A0A507BN62"/>
<dbReference type="InterPro" id="IPR001563">
    <property type="entry name" value="Peptidase_S10"/>
</dbReference>
<dbReference type="PANTHER" id="PTHR11802">
    <property type="entry name" value="SERINE PROTEASE FAMILY S10 SERINE CARBOXYPEPTIDASE"/>
    <property type="match status" value="1"/>
</dbReference>
<evidence type="ECO:0000256" key="5">
    <source>
        <dbReference type="ARBA" id="ARBA00023180"/>
    </source>
</evidence>
<keyword evidence="7" id="KW-1133">Transmembrane helix</keyword>
<dbReference type="AlphaFoldDB" id="A0A507BN62"/>
<dbReference type="PRINTS" id="PR00724">
    <property type="entry name" value="CRBOXYPTASEC"/>
</dbReference>
<evidence type="ECO:0000313" key="9">
    <source>
        <dbReference type="Proteomes" id="UP000319257"/>
    </source>
</evidence>
<dbReference type="SUPFAM" id="SSF53474">
    <property type="entry name" value="alpha/beta-Hydrolases"/>
    <property type="match status" value="1"/>
</dbReference>
<dbReference type="Proteomes" id="UP000319257">
    <property type="component" value="Unassembled WGS sequence"/>
</dbReference>
<name>A0A507BN62_9PEZI</name>
<evidence type="ECO:0000313" key="8">
    <source>
        <dbReference type="EMBL" id="TPX18228.1"/>
    </source>
</evidence>
<proteinExistence type="inferred from homology"/>
<evidence type="ECO:0000256" key="1">
    <source>
        <dbReference type="ARBA" id="ARBA00009431"/>
    </source>
</evidence>